<feature type="domain" description="FYVE-type" evidence="11">
    <location>
        <begin position="72"/>
        <end position="129"/>
    </location>
</feature>
<dbReference type="InterPro" id="IPR017455">
    <property type="entry name" value="Znf_FYVE-rel"/>
</dbReference>
<feature type="compositionally biased region" description="Polar residues" evidence="8">
    <location>
        <begin position="1171"/>
        <end position="1183"/>
    </location>
</feature>
<feature type="region of interest" description="Disordered" evidence="8">
    <location>
        <begin position="1219"/>
        <end position="1319"/>
    </location>
</feature>
<dbReference type="InterPro" id="IPR035892">
    <property type="entry name" value="C2_domain_sf"/>
</dbReference>
<evidence type="ECO:0000259" key="10">
    <source>
        <dbReference type="PROSITE" id="PS50106"/>
    </source>
</evidence>
<name>A0AAD9UVI5_ACRCE</name>
<dbReference type="InterPro" id="IPR013083">
    <property type="entry name" value="Znf_RING/FYVE/PHD"/>
</dbReference>
<dbReference type="GO" id="GO:0048791">
    <property type="term" value="P:calcium ion-regulated exocytosis of neurotransmitter"/>
    <property type="evidence" value="ECO:0007669"/>
    <property type="project" value="TreeGrafter"/>
</dbReference>
<dbReference type="GO" id="GO:0048788">
    <property type="term" value="C:cytoskeleton of presynaptic active zone"/>
    <property type="evidence" value="ECO:0007669"/>
    <property type="project" value="TreeGrafter"/>
</dbReference>
<feature type="compositionally biased region" description="Polar residues" evidence="8">
    <location>
        <begin position="948"/>
        <end position="959"/>
    </location>
</feature>
<feature type="compositionally biased region" description="Low complexity" evidence="8">
    <location>
        <begin position="351"/>
        <end position="373"/>
    </location>
</feature>
<dbReference type="InterPro" id="IPR010911">
    <property type="entry name" value="Rab_BD"/>
</dbReference>
<feature type="region of interest" description="Disordered" evidence="8">
    <location>
        <begin position="946"/>
        <end position="1000"/>
    </location>
</feature>
<feature type="compositionally biased region" description="Polar residues" evidence="8">
    <location>
        <begin position="317"/>
        <end position="329"/>
    </location>
</feature>
<dbReference type="SUPFAM" id="SSF49562">
    <property type="entry name" value="C2 domain (Calcium/lipid-binding domain, CaLB)"/>
    <property type="match status" value="1"/>
</dbReference>
<dbReference type="PANTHER" id="PTHR12157">
    <property type="entry name" value="REGULATING SYNAPTIC MEMBRANE EXOCYTOSIS PROTEIN"/>
    <property type="match status" value="1"/>
</dbReference>
<keyword evidence="3 7" id="KW-0863">Zinc-finger</keyword>
<dbReference type="EMBL" id="JARQWQ010000097">
    <property type="protein sequence ID" value="KAK2551493.1"/>
    <property type="molecule type" value="Genomic_DNA"/>
</dbReference>
<feature type="region of interest" description="Disordered" evidence="8">
    <location>
        <begin position="1"/>
        <end position="22"/>
    </location>
</feature>
<protein>
    <submittedName>
        <fullName evidence="13">Regulating synaptic membrane exocytosis protein 2</fullName>
    </submittedName>
</protein>
<evidence type="ECO:0000256" key="5">
    <source>
        <dbReference type="ARBA" id="ARBA00023018"/>
    </source>
</evidence>
<feature type="domain" description="PDZ" evidence="10">
    <location>
        <begin position="847"/>
        <end position="924"/>
    </location>
</feature>
<dbReference type="SMART" id="SM00228">
    <property type="entry name" value="PDZ"/>
    <property type="match status" value="1"/>
</dbReference>
<evidence type="ECO:0000256" key="7">
    <source>
        <dbReference type="PROSITE-ProRule" id="PRU00091"/>
    </source>
</evidence>
<organism evidence="13 14">
    <name type="scientific">Acropora cervicornis</name>
    <name type="common">Staghorn coral</name>
    <dbReference type="NCBI Taxonomy" id="6130"/>
    <lineage>
        <taxon>Eukaryota</taxon>
        <taxon>Metazoa</taxon>
        <taxon>Cnidaria</taxon>
        <taxon>Anthozoa</taxon>
        <taxon>Hexacorallia</taxon>
        <taxon>Scleractinia</taxon>
        <taxon>Astrocoeniina</taxon>
        <taxon>Acroporidae</taxon>
        <taxon>Acropora</taxon>
    </lineage>
</organism>
<evidence type="ECO:0000259" key="11">
    <source>
        <dbReference type="PROSITE" id="PS50178"/>
    </source>
</evidence>
<dbReference type="PROSITE" id="PS50178">
    <property type="entry name" value="ZF_FYVE"/>
    <property type="match status" value="1"/>
</dbReference>
<dbReference type="PANTHER" id="PTHR12157:SF25">
    <property type="entry name" value="REGULATING SYNAPTIC MEMBRANE EXOCYTOSIS PROTEIN 3"/>
    <property type="match status" value="1"/>
</dbReference>
<dbReference type="PROSITE" id="PS50004">
    <property type="entry name" value="C2"/>
    <property type="match status" value="1"/>
</dbReference>
<keyword evidence="1" id="KW-0479">Metal-binding</keyword>
<dbReference type="InterPro" id="IPR000008">
    <property type="entry name" value="C2_dom"/>
</dbReference>
<keyword evidence="14" id="KW-1185">Reference proteome</keyword>
<gene>
    <name evidence="13" type="ORF">P5673_027683</name>
</gene>
<feature type="compositionally biased region" description="Low complexity" evidence="8">
    <location>
        <begin position="1223"/>
        <end position="1253"/>
    </location>
</feature>
<keyword evidence="2" id="KW-0677">Repeat</keyword>
<evidence type="ECO:0000256" key="3">
    <source>
        <dbReference type="ARBA" id="ARBA00022771"/>
    </source>
</evidence>
<evidence type="ECO:0000259" key="12">
    <source>
        <dbReference type="PROSITE" id="PS50916"/>
    </source>
</evidence>
<feature type="compositionally biased region" description="Polar residues" evidence="8">
    <location>
        <begin position="705"/>
        <end position="724"/>
    </location>
</feature>
<evidence type="ECO:0000256" key="1">
    <source>
        <dbReference type="ARBA" id="ARBA00022723"/>
    </source>
</evidence>
<dbReference type="GO" id="GO:0042391">
    <property type="term" value="P:regulation of membrane potential"/>
    <property type="evidence" value="ECO:0007669"/>
    <property type="project" value="TreeGrafter"/>
</dbReference>
<feature type="compositionally biased region" description="Basic and acidic residues" evidence="8">
    <location>
        <begin position="164"/>
        <end position="179"/>
    </location>
</feature>
<dbReference type="InterPro" id="IPR011011">
    <property type="entry name" value="Znf_FYVE_PHD"/>
</dbReference>
<feature type="compositionally biased region" description="Low complexity" evidence="8">
    <location>
        <begin position="1281"/>
        <end position="1293"/>
    </location>
</feature>
<dbReference type="InterPro" id="IPR001478">
    <property type="entry name" value="PDZ"/>
</dbReference>
<dbReference type="GO" id="GO:0048167">
    <property type="term" value="P:regulation of synaptic plasticity"/>
    <property type="evidence" value="ECO:0007669"/>
    <property type="project" value="TreeGrafter"/>
</dbReference>
<dbReference type="Gene3D" id="2.30.42.10">
    <property type="match status" value="1"/>
</dbReference>
<evidence type="ECO:0000256" key="4">
    <source>
        <dbReference type="ARBA" id="ARBA00022833"/>
    </source>
</evidence>
<accession>A0AAD9UVI5</accession>
<feature type="region of interest" description="Disordered" evidence="8">
    <location>
        <begin position="135"/>
        <end position="838"/>
    </location>
</feature>
<dbReference type="GO" id="GO:2000300">
    <property type="term" value="P:regulation of synaptic vesicle exocytosis"/>
    <property type="evidence" value="ECO:0007669"/>
    <property type="project" value="TreeGrafter"/>
</dbReference>
<feature type="compositionally biased region" description="Basic and acidic residues" evidence="8">
    <location>
        <begin position="798"/>
        <end position="830"/>
    </location>
</feature>
<sequence>MMRKMAGFGVPASPPPPDLSNLTEEEKEIIQSVLQRQKQMEDETLQLQRNLEKEVESYQTKVVRKTGPTDYSKEDNVCEICHKTKFAEGSGRECKYCKRKVCARCGVQVTIPGSKQVSWVCVVCHKKQEMLTKTGNWFGSLTGPNEKIKASDSDSLGSDFRAIPTEEDKRAMRRQRSDSGRGSIRRGKGKDGEQNRVRRPSVSDEEVDQSPSGSPAYLSDDELYRPDGNKVRRKVVKFKGDDELGRAPQGYYPGSMQNRSAPLNQGPGRGVGVPSHGPGVRPGGQHPQGPGVRPAGMSGSGPPPRGMPSPQQQGSSVTSVSHPGTSPSNRPVFPPPQQQGPRGSMAPNQPRPGFGLRGPQGPQPQRMQGPHPQNASGYSRGTAPGNQPFVPSQAHPGQANYGRGGSSGTQPTIQYNLGPRPGAYGSSGPKPQGGLPPNHVGGAQKTPGSPRPIERMGAHHGSRSGAPQAMNPVGPRFGPGGQPIRGILPDHQGGQQLHPGQLGSPRQGQPSPVHGGSPRHGQVSPGQFPSPRMGHMPPGQLSPRQGQVSPGQPNSARQLVPPVQSGSPRPGQVHPGSSNSPRQGQVPGQLAAPRDGQIPSQSGSPRQGVLLDQQARGQMSSPRGGPPGDPKSSPRLDGQKHQLGPFPGQVDTSRDQSRGRSGPHPADPGMGHPGGPQGHPADQSRGYPANMQQAPGLEHPRGPFANNQSSSVEQPRGQFRSQHQAPGIDEGKQRSGSNEKGLLPDQTGPAMHQPTGNKNGQMRDGSSILGRVDASRQDSKDHRPKGAGGAVIQQAARPLDRPVRSFGEHVDGRRSPSRRISLDDPKDKTSIKWSQPDEDNKCLGEVHLTIDPKYRGMSTAYGLKVIGGKKTDDGKLGAFITEIRKGGPADRQAQLQKGDEIQEWNDQSLVDCTFEEVVESINSSMEDNQDSNELHLIVCREKSKFPVKSTQPQVTSPLGQETKEDSPKQVPATRDSPVKRDRVSPSAATPMPVRDGTGMPTQRDHIIGTSTMQENGAPVSDRNPASSYDTTDNDDFFFGGDAANLNVTVVGAEGLALKESTTPPNPYVRIYFLPDKSMQSKRRTKTAMKSTTPKWNQTFVVLNMTEANLDGNGYWYSLKNHEDDNDPLVPPTPDQSPHSSFRFKGSRGPGETTEQGGSPSYGSDYEEEARYTSNGPGSSTQPPYHSPENELLKKQLIDHHRDSPRPPFSQPQMVQAYTAKQYHSSPPHLSQSPQPSFSNYSVDPNRMQPQQTRPTPPSQQHGIAGRFHDERISPSMHGYTSPGSYSPGRLSPSGGPGAKKSRMLPQLPPGRESMGKPYITGTKAHVVECTKNTTTTATKIV</sequence>
<dbReference type="Proteomes" id="UP001249851">
    <property type="component" value="Unassembled WGS sequence"/>
</dbReference>
<comment type="caution">
    <text evidence="13">The sequence shown here is derived from an EMBL/GenBank/DDBJ whole genome shotgun (WGS) entry which is preliminary data.</text>
</comment>
<keyword evidence="5" id="KW-0770">Synapse</keyword>
<feature type="compositionally biased region" description="Polar residues" evidence="8">
    <location>
        <begin position="1152"/>
        <end position="1161"/>
    </location>
</feature>
<dbReference type="SUPFAM" id="SSF50156">
    <property type="entry name" value="PDZ domain-like"/>
    <property type="match status" value="1"/>
</dbReference>
<feature type="compositionally biased region" description="Low complexity" evidence="8">
    <location>
        <begin position="491"/>
        <end position="503"/>
    </location>
</feature>
<evidence type="ECO:0000256" key="8">
    <source>
        <dbReference type="SAM" id="MobiDB-lite"/>
    </source>
</evidence>
<dbReference type="GO" id="GO:0031267">
    <property type="term" value="F:small GTPase binding"/>
    <property type="evidence" value="ECO:0007669"/>
    <property type="project" value="InterPro"/>
</dbReference>
<feature type="region of interest" description="Disordered" evidence="8">
    <location>
        <begin position="1121"/>
        <end position="1187"/>
    </location>
</feature>
<evidence type="ECO:0000256" key="2">
    <source>
        <dbReference type="ARBA" id="ARBA00022737"/>
    </source>
</evidence>
<dbReference type="InterPro" id="IPR036034">
    <property type="entry name" value="PDZ_sf"/>
</dbReference>
<evidence type="ECO:0000256" key="6">
    <source>
        <dbReference type="ARBA" id="ARBA00034103"/>
    </source>
</evidence>
<evidence type="ECO:0000313" key="13">
    <source>
        <dbReference type="EMBL" id="KAK2551493.1"/>
    </source>
</evidence>
<dbReference type="GO" id="GO:0042734">
    <property type="term" value="C:presynaptic membrane"/>
    <property type="evidence" value="ECO:0007669"/>
    <property type="project" value="TreeGrafter"/>
</dbReference>
<dbReference type="Gene3D" id="3.30.40.10">
    <property type="entry name" value="Zinc/RING finger domain, C3HC4 (zinc finger)"/>
    <property type="match status" value="1"/>
</dbReference>
<dbReference type="InterPro" id="IPR054386">
    <property type="entry name" value="RIM_Znf"/>
</dbReference>
<dbReference type="PROSITE" id="PS50916">
    <property type="entry name" value="RABBD"/>
    <property type="match status" value="1"/>
</dbReference>
<dbReference type="GO" id="GO:0008270">
    <property type="term" value="F:zinc ion binding"/>
    <property type="evidence" value="ECO:0007669"/>
    <property type="project" value="UniProtKB-KW"/>
</dbReference>
<comment type="subcellular location">
    <subcellularLocation>
        <location evidence="6">Synapse</location>
    </subcellularLocation>
</comment>
<feature type="domain" description="C2" evidence="9">
    <location>
        <begin position="1018"/>
        <end position="1156"/>
    </location>
</feature>
<dbReference type="GO" id="GO:0050806">
    <property type="term" value="P:positive regulation of synaptic transmission"/>
    <property type="evidence" value="ECO:0007669"/>
    <property type="project" value="TreeGrafter"/>
</dbReference>
<feature type="compositionally biased region" description="Polar residues" evidence="8">
    <location>
        <begin position="542"/>
        <end position="557"/>
    </location>
</feature>
<dbReference type="SUPFAM" id="SSF57903">
    <property type="entry name" value="FYVE/PHD zinc finger"/>
    <property type="match status" value="1"/>
</dbReference>
<evidence type="ECO:0000313" key="14">
    <source>
        <dbReference type="Proteomes" id="UP001249851"/>
    </source>
</evidence>
<dbReference type="GO" id="GO:0006886">
    <property type="term" value="P:intracellular protein transport"/>
    <property type="evidence" value="ECO:0007669"/>
    <property type="project" value="InterPro"/>
</dbReference>
<dbReference type="GO" id="GO:0044325">
    <property type="term" value="F:transmembrane transporter binding"/>
    <property type="evidence" value="ECO:0007669"/>
    <property type="project" value="TreeGrafter"/>
</dbReference>
<dbReference type="InterPro" id="IPR039032">
    <property type="entry name" value="Rim-like"/>
</dbReference>
<dbReference type="Pfam" id="PF00168">
    <property type="entry name" value="C2"/>
    <property type="match status" value="1"/>
</dbReference>
<keyword evidence="4" id="KW-0862">Zinc</keyword>
<dbReference type="Gene3D" id="2.60.40.150">
    <property type="entry name" value="C2 domain"/>
    <property type="match status" value="1"/>
</dbReference>
<dbReference type="PROSITE" id="PS50106">
    <property type="entry name" value="PDZ"/>
    <property type="match status" value="1"/>
</dbReference>
<dbReference type="Pfam" id="PF00595">
    <property type="entry name" value="PDZ"/>
    <property type="match status" value="1"/>
</dbReference>
<evidence type="ECO:0000259" key="9">
    <source>
        <dbReference type="PROSITE" id="PS50004"/>
    </source>
</evidence>
<reference evidence="13" key="2">
    <citation type="journal article" date="2023" name="Science">
        <title>Genomic signatures of disease resistance in endangered staghorn corals.</title>
        <authorList>
            <person name="Vollmer S.V."/>
            <person name="Selwyn J.D."/>
            <person name="Despard B.A."/>
            <person name="Roesel C.L."/>
        </authorList>
    </citation>
    <scope>NUCLEOTIDE SEQUENCE</scope>
    <source>
        <strain evidence="13">K2</strain>
    </source>
</reference>
<reference evidence="13" key="1">
    <citation type="journal article" date="2023" name="G3 (Bethesda)">
        <title>Whole genome assembly and annotation of the endangered Caribbean coral Acropora cervicornis.</title>
        <authorList>
            <person name="Selwyn J.D."/>
            <person name="Vollmer S.V."/>
        </authorList>
    </citation>
    <scope>NUCLEOTIDE SEQUENCE</scope>
    <source>
        <strain evidence="13">K2</strain>
    </source>
</reference>
<dbReference type="SMART" id="SM00239">
    <property type="entry name" value="C2"/>
    <property type="match status" value="1"/>
</dbReference>
<feature type="domain" description="RabBD" evidence="12">
    <location>
        <begin position="16"/>
        <end position="141"/>
    </location>
</feature>
<proteinExistence type="predicted"/>
<dbReference type="Pfam" id="PF22601">
    <property type="entry name" value="RIM2a_ZnF"/>
    <property type="match status" value="1"/>
</dbReference>